<comment type="caution">
    <text evidence="1">The sequence shown here is derived from an EMBL/GenBank/DDBJ whole genome shotgun (WGS) entry which is preliminary data.</text>
</comment>
<dbReference type="EMBL" id="JACVVK020000056">
    <property type="protein sequence ID" value="KAK7497699.1"/>
    <property type="molecule type" value="Genomic_DNA"/>
</dbReference>
<keyword evidence="2" id="KW-1185">Reference proteome</keyword>
<dbReference type="Proteomes" id="UP001519460">
    <property type="component" value="Unassembled WGS sequence"/>
</dbReference>
<gene>
    <name evidence="1" type="ORF">BaRGS_00011094</name>
</gene>
<protein>
    <recommendedName>
        <fullName evidence="3">Alpha-2-macroglobulin domain-containing protein</fullName>
    </recommendedName>
</protein>
<dbReference type="Gene3D" id="2.60.40.10">
    <property type="entry name" value="Immunoglobulins"/>
    <property type="match status" value="2"/>
</dbReference>
<dbReference type="PANTHER" id="PTHR11590">
    <property type="entry name" value="PROTEIN-GLUTAMINE GAMMA-GLUTAMYLTRANSFERASE"/>
    <property type="match status" value="1"/>
</dbReference>
<dbReference type="InterPro" id="IPR050779">
    <property type="entry name" value="Transglutaminase"/>
</dbReference>
<dbReference type="InterPro" id="IPR013783">
    <property type="entry name" value="Ig-like_fold"/>
</dbReference>
<name>A0ABD0LDS3_9CAEN</name>
<dbReference type="InterPro" id="IPR036238">
    <property type="entry name" value="Transglutaminase_C_sf"/>
</dbReference>
<organism evidence="1 2">
    <name type="scientific">Batillaria attramentaria</name>
    <dbReference type="NCBI Taxonomy" id="370345"/>
    <lineage>
        <taxon>Eukaryota</taxon>
        <taxon>Metazoa</taxon>
        <taxon>Spiralia</taxon>
        <taxon>Lophotrochozoa</taxon>
        <taxon>Mollusca</taxon>
        <taxon>Gastropoda</taxon>
        <taxon>Caenogastropoda</taxon>
        <taxon>Sorbeoconcha</taxon>
        <taxon>Cerithioidea</taxon>
        <taxon>Batillariidae</taxon>
        <taxon>Batillaria</taxon>
    </lineage>
</organism>
<dbReference type="AlphaFoldDB" id="A0ABD0LDS3"/>
<reference evidence="1 2" key="1">
    <citation type="journal article" date="2023" name="Sci. Data">
        <title>Genome assembly of the Korean intertidal mud-creeper Batillaria attramentaria.</title>
        <authorList>
            <person name="Patra A.K."/>
            <person name="Ho P.T."/>
            <person name="Jun S."/>
            <person name="Lee S.J."/>
            <person name="Kim Y."/>
            <person name="Won Y.J."/>
        </authorList>
    </citation>
    <scope>NUCLEOTIDE SEQUENCE [LARGE SCALE GENOMIC DNA]</scope>
    <source>
        <strain evidence="1">Wonlab-2016</strain>
    </source>
</reference>
<evidence type="ECO:0000313" key="1">
    <source>
        <dbReference type="EMBL" id="KAK7497699.1"/>
    </source>
</evidence>
<dbReference type="PANTHER" id="PTHR11590:SF40">
    <property type="entry name" value="HEMOCYTE PROTEIN-GLUTAMINE GAMMA-GLUTAMYLTRANSFERASE-LIKE PROTEIN"/>
    <property type="match status" value="1"/>
</dbReference>
<sequence>MLEGKSTIIGKDLIVEAKVKNISKGDRRVVMSMTSRSTRYWDYSTHDDLVSREKFRVVNLKPGQEEMFKLKTLPSDYLKKGAGSSPMTQFHVYACARDIDSNMPYSTQRPFRLAMPPMDIKGPEKAKSGEPVTVTASFTNPLPETTLTKVEFEMDGLLTLAGEDPRFELRYGWYIAKLSDVKPGETTSVTVKLKGETDEEEGQEKTMAFSFDSKELAAIKGNYTLAIEYVKPASEEKPAA</sequence>
<dbReference type="SUPFAM" id="SSF49309">
    <property type="entry name" value="Transglutaminase, two C-terminal domains"/>
    <property type="match status" value="2"/>
</dbReference>
<evidence type="ECO:0008006" key="3">
    <source>
        <dbReference type="Google" id="ProtNLM"/>
    </source>
</evidence>
<accession>A0ABD0LDS3</accession>
<evidence type="ECO:0000313" key="2">
    <source>
        <dbReference type="Proteomes" id="UP001519460"/>
    </source>
</evidence>
<proteinExistence type="predicted"/>